<proteinExistence type="predicted"/>
<name>A0AAW1KLF0_POPJA</name>
<comment type="caution">
    <text evidence="1">The sequence shown here is derived from an EMBL/GenBank/DDBJ whole genome shotgun (WGS) entry which is preliminary data.</text>
</comment>
<dbReference type="AlphaFoldDB" id="A0AAW1KLF0"/>
<protein>
    <submittedName>
        <fullName evidence="1">Uncharacterized protein</fullName>
    </submittedName>
</protein>
<reference evidence="1 2" key="1">
    <citation type="journal article" date="2024" name="BMC Genomics">
        <title>De novo assembly and annotation of Popillia japonica's genome with initial clues to its potential as an invasive pest.</title>
        <authorList>
            <person name="Cucini C."/>
            <person name="Boschi S."/>
            <person name="Funari R."/>
            <person name="Cardaioli E."/>
            <person name="Iannotti N."/>
            <person name="Marturano G."/>
            <person name="Paoli F."/>
            <person name="Bruttini M."/>
            <person name="Carapelli A."/>
            <person name="Frati F."/>
            <person name="Nardi F."/>
        </authorList>
    </citation>
    <scope>NUCLEOTIDE SEQUENCE [LARGE SCALE GENOMIC DNA]</scope>
    <source>
        <strain evidence="1">DMR45628</strain>
    </source>
</reference>
<dbReference type="Proteomes" id="UP001458880">
    <property type="component" value="Unassembled WGS sequence"/>
</dbReference>
<gene>
    <name evidence="1" type="ORF">QE152_g22616</name>
</gene>
<keyword evidence="2" id="KW-1185">Reference proteome</keyword>
<accession>A0AAW1KLF0</accession>
<dbReference type="EMBL" id="JASPKY010000219">
    <property type="protein sequence ID" value="KAK9719459.1"/>
    <property type="molecule type" value="Genomic_DNA"/>
</dbReference>
<organism evidence="1 2">
    <name type="scientific">Popillia japonica</name>
    <name type="common">Japanese beetle</name>
    <dbReference type="NCBI Taxonomy" id="7064"/>
    <lineage>
        <taxon>Eukaryota</taxon>
        <taxon>Metazoa</taxon>
        <taxon>Ecdysozoa</taxon>
        <taxon>Arthropoda</taxon>
        <taxon>Hexapoda</taxon>
        <taxon>Insecta</taxon>
        <taxon>Pterygota</taxon>
        <taxon>Neoptera</taxon>
        <taxon>Endopterygota</taxon>
        <taxon>Coleoptera</taxon>
        <taxon>Polyphaga</taxon>
        <taxon>Scarabaeiformia</taxon>
        <taxon>Scarabaeidae</taxon>
        <taxon>Rutelinae</taxon>
        <taxon>Popillia</taxon>
    </lineage>
</organism>
<evidence type="ECO:0000313" key="2">
    <source>
        <dbReference type="Proteomes" id="UP001458880"/>
    </source>
</evidence>
<sequence length="119" mass="12999">MEAGPREVSRPESNIGLSLQISPSCIMRAVSGSGILQVRSPIRPYIHVYIMPELLMSRIITAGMMKTSCGVVCMDQQRADSDRVVEGLLVLTCSVHGPTARNDEDIMRGGMHGPTARRF</sequence>
<evidence type="ECO:0000313" key="1">
    <source>
        <dbReference type="EMBL" id="KAK9719459.1"/>
    </source>
</evidence>